<comment type="caution">
    <text evidence="2">The sequence shown here is derived from an EMBL/GenBank/DDBJ whole genome shotgun (WGS) entry which is preliminary data.</text>
</comment>
<feature type="region of interest" description="Disordered" evidence="1">
    <location>
        <begin position="631"/>
        <end position="650"/>
    </location>
</feature>
<feature type="compositionally biased region" description="Low complexity" evidence="1">
    <location>
        <begin position="878"/>
        <end position="892"/>
    </location>
</feature>
<feature type="region of interest" description="Disordered" evidence="1">
    <location>
        <begin position="878"/>
        <end position="913"/>
    </location>
</feature>
<gene>
    <name evidence="2" type="ORF">APUTEX25_005051</name>
</gene>
<protein>
    <submittedName>
        <fullName evidence="2">Uncharacterized protein</fullName>
    </submittedName>
</protein>
<dbReference type="Proteomes" id="UP000279271">
    <property type="component" value="Unassembled WGS sequence"/>
</dbReference>
<accession>A0A3M7L444</accession>
<proteinExistence type="predicted"/>
<dbReference type="AlphaFoldDB" id="A0A3M7L444"/>
<evidence type="ECO:0000313" key="3">
    <source>
        <dbReference type="Proteomes" id="UP000279271"/>
    </source>
</evidence>
<feature type="non-terminal residue" evidence="2">
    <location>
        <position position="1"/>
    </location>
</feature>
<evidence type="ECO:0000256" key="1">
    <source>
        <dbReference type="SAM" id="MobiDB-lite"/>
    </source>
</evidence>
<evidence type="ECO:0000313" key="2">
    <source>
        <dbReference type="EMBL" id="RMZ56989.1"/>
    </source>
</evidence>
<organism evidence="2 3">
    <name type="scientific">Auxenochlorella protothecoides</name>
    <name type="common">Green microalga</name>
    <name type="synonym">Chlorella protothecoides</name>
    <dbReference type="NCBI Taxonomy" id="3075"/>
    <lineage>
        <taxon>Eukaryota</taxon>
        <taxon>Viridiplantae</taxon>
        <taxon>Chlorophyta</taxon>
        <taxon>core chlorophytes</taxon>
        <taxon>Trebouxiophyceae</taxon>
        <taxon>Chlorellales</taxon>
        <taxon>Chlorellaceae</taxon>
        <taxon>Auxenochlorella</taxon>
    </lineage>
</organism>
<reference evidence="3" key="1">
    <citation type="journal article" date="2018" name="Algal Res.">
        <title>Characterization of plant carbon substrate utilization by Auxenochlorella protothecoides.</title>
        <authorList>
            <person name="Vogler B.W."/>
            <person name="Starkenburg S.R."/>
            <person name="Sudasinghe N."/>
            <person name="Schambach J.Y."/>
            <person name="Rollin J.A."/>
            <person name="Pattathil S."/>
            <person name="Barry A.N."/>
        </authorList>
    </citation>
    <scope>NUCLEOTIDE SEQUENCE [LARGE SCALE GENOMIC DNA]</scope>
    <source>
        <strain evidence="3">UTEX 25</strain>
    </source>
</reference>
<feature type="region of interest" description="Disordered" evidence="1">
    <location>
        <begin position="191"/>
        <end position="233"/>
    </location>
</feature>
<name>A0A3M7L444_AUXPR</name>
<sequence length="913" mass="95331">VGHYDLLEEMVRADLALHAFTAVRQGADPGEIGEVVSALRREAAVDPCYLGGPARPTQELRHSTPAADLADEVQARVRAAALKLPALHATRLARRVIVHAKPRGEHDLSTPQQIQHLLLRLGENEVDYTETKVDDGEGFEAAMAAAGVEVPAAPGSAPALPDSCDALLDEREGWDERETIWGGDSVWVSGREGSLLPRPEDAGPGDAGAGEAWSGEGGHQATPPDPAPAARTPLWVLFGGDGAGGEASLRSGLEAVAALGQTGEYDVRSFFLEPCNAGEQAEGRRSALLQRRLQMLKLGADDDELLREMGPLHPTRINMPPKSELVALQRGVWELTGTGLLRQTPAELQHACERALAQYNTPWSQRGPDRLVPGQAAASQAAQELVLGGWAAPDEAAAIWGAGLEAGERTPQPSYRFLDRWAAAAHEAGAVVVLACQAQPVALGPIQRVLEGKGVPCTLSSSATLEAVTDRAVMMRQLADLEPHGVSAAPWHKMSLAELSAKVEGEAEADALFDQLRGFLGAGEADLVLRPACTTRGPELGQVTITCGADLVIVAAALSQGREAIEAGELGQGDGVRLPQPPPSHVLLEPDVAVEDLILMREPEGGSGDGSGGHGAWSRGSVSARLALPEGWEEAERSLPPPDPAQPGARRHPAARFVHWPPGEPSWVAVRACLVGGAGHMVCLGPTADVLEVAPCRAGLPRATREALTHVSRLAAEEARAAARALGNAAAEVADLGDGADAEAADVEASSDEEEEAATVVGCYQFTPPPERWVSGEAAAQARLRLQLVAGRLGLSGAASMEAFVVVTEVDPLPDLSLGGLLMKQAAAGVWREVVCAAQQGGGGAGGAGSATQGEADYGFFDVADMADDDLLSIDAAAQAQQPVQQRQGAGQTWEDEGPSWQDPSEFGAEAFL</sequence>
<dbReference type="EMBL" id="QOKY01000133">
    <property type="protein sequence ID" value="RMZ56989.1"/>
    <property type="molecule type" value="Genomic_DNA"/>
</dbReference>